<accession>A0A6G1JUX2</accession>
<dbReference type="OrthoDB" id="410198at2759"/>
<name>A0A6G1JUX2_9PLEO</name>
<evidence type="ECO:0000256" key="1">
    <source>
        <dbReference type="SAM" id="MobiDB-lite"/>
    </source>
</evidence>
<dbReference type="InterPro" id="IPR016181">
    <property type="entry name" value="Acyl_CoA_acyltransferase"/>
</dbReference>
<dbReference type="PANTHER" id="PTHR42791:SF5">
    <property type="entry name" value="HYPOTHETICAL ACETYLTRANSFERASE (EUROFUNG)"/>
    <property type="match status" value="1"/>
</dbReference>
<dbReference type="PANTHER" id="PTHR42791">
    <property type="entry name" value="GNAT FAMILY ACETYLTRANSFERASE"/>
    <property type="match status" value="1"/>
</dbReference>
<dbReference type="Pfam" id="PF00583">
    <property type="entry name" value="Acetyltransf_1"/>
    <property type="match status" value="1"/>
</dbReference>
<dbReference type="GO" id="GO:0016747">
    <property type="term" value="F:acyltransferase activity, transferring groups other than amino-acyl groups"/>
    <property type="evidence" value="ECO:0007669"/>
    <property type="project" value="InterPro"/>
</dbReference>
<dbReference type="EMBL" id="MU005783">
    <property type="protein sequence ID" value="KAF2704300.1"/>
    <property type="molecule type" value="Genomic_DNA"/>
</dbReference>
<gene>
    <name evidence="3" type="ORF">K504DRAFT_442435</name>
</gene>
<feature type="region of interest" description="Disordered" evidence="1">
    <location>
        <begin position="245"/>
        <end position="268"/>
    </location>
</feature>
<dbReference type="InterPro" id="IPR052523">
    <property type="entry name" value="Trichothecene_AcTrans"/>
</dbReference>
<dbReference type="Proteomes" id="UP000799428">
    <property type="component" value="Unassembled WGS sequence"/>
</dbReference>
<keyword evidence="4" id="KW-1185">Reference proteome</keyword>
<feature type="domain" description="N-acetyltransferase" evidence="2">
    <location>
        <begin position="81"/>
        <end position="214"/>
    </location>
</feature>
<reference evidence="3" key="1">
    <citation type="journal article" date="2020" name="Stud. Mycol.">
        <title>101 Dothideomycetes genomes: a test case for predicting lifestyles and emergence of pathogens.</title>
        <authorList>
            <person name="Haridas S."/>
            <person name="Albert R."/>
            <person name="Binder M."/>
            <person name="Bloem J."/>
            <person name="Labutti K."/>
            <person name="Salamov A."/>
            <person name="Andreopoulos B."/>
            <person name="Baker S."/>
            <person name="Barry K."/>
            <person name="Bills G."/>
            <person name="Bluhm B."/>
            <person name="Cannon C."/>
            <person name="Castanera R."/>
            <person name="Culley D."/>
            <person name="Daum C."/>
            <person name="Ezra D."/>
            <person name="Gonzalez J."/>
            <person name="Henrissat B."/>
            <person name="Kuo A."/>
            <person name="Liang C."/>
            <person name="Lipzen A."/>
            <person name="Lutzoni F."/>
            <person name="Magnuson J."/>
            <person name="Mondo S."/>
            <person name="Nolan M."/>
            <person name="Ohm R."/>
            <person name="Pangilinan J."/>
            <person name="Park H.-J."/>
            <person name="Ramirez L."/>
            <person name="Alfaro M."/>
            <person name="Sun H."/>
            <person name="Tritt A."/>
            <person name="Yoshinaga Y."/>
            <person name="Zwiers L.-H."/>
            <person name="Turgeon B."/>
            <person name="Goodwin S."/>
            <person name="Spatafora J."/>
            <person name="Crous P."/>
            <person name="Grigoriev I."/>
        </authorList>
    </citation>
    <scope>NUCLEOTIDE SEQUENCE</scope>
    <source>
        <strain evidence="3">CBS 279.74</strain>
    </source>
</reference>
<dbReference type="Gene3D" id="3.40.630.30">
    <property type="match status" value="1"/>
</dbReference>
<evidence type="ECO:0000259" key="2">
    <source>
        <dbReference type="PROSITE" id="PS51186"/>
    </source>
</evidence>
<dbReference type="PROSITE" id="PS51186">
    <property type="entry name" value="GNAT"/>
    <property type="match status" value="1"/>
</dbReference>
<dbReference type="CDD" id="cd04301">
    <property type="entry name" value="NAT_SF"/>
    <property type="match status" value="1"/>
</dbReference>
<dbReference type="AlphaFoldDB" id="A0A6G1JUX2"/>
<organism evidence="3 4">
    <name type="scientific">Pleomassaria siparia CBS 279.74</name>
    <dbReference type="NCBI Taxonomy" id="1314801"/>
    <lineage>
        <taxon>Eukaryota</taxon>
        <taxon>Fungi</taxon>
        <taxon>Dikarya</taxon>
        <taxon>Ascomycota</taxon>
        <taxon>Pezizomycotina</taxon>
        <taxon>Dothideomycetes</taxon>
        <taxon>Pleosporomycetidae</taxon>
        <taxon>Pleosporales</taxon>
        <taxon>Pleomassariaceae</taxon>
        <taxon>Pleomassaria</taxon>
    </lineage>
</organism>
<dbReference type="InterPro" id="IPR000182">
    <property type="entry name" value="GNAT_dom"/>
</dbReference>
<protein>
    <recommendedName>
        <fullName evidence="2">N-acetyltransferase domain-containing protein</fullName>
    </recommendedName>
</protein>
<evidence type="ECO:0000313" key="4">
    <source>
        <dbReference type="Proteomes" id="UP000799428"/>
    </source>
</evidence>
<sequence length="268" mass="30949">MGSITEPTTFGKYVLNGVTTKEEMDKIMDVIWEANYDPYDPFVQLFFPILGFTAADREAAVAESKERFWKEKQKSPDKHWFYIEDTDVQKIVACMQWEIAQQNPFPDGPPKLKAPWWPEGEHREFCELILNQTYAARANWMGRRHIALNWVDVIPSYRRLGLGSLLMASLIKYADMHKYECWLEASSMGKPLYEKFGYRSLMKVAFDTERKKKPSNVWRRCEHELTPLPIFAMWRPIGGKWIEGGGDGGGGGERTKVPWELGSTPVDS</sequence>
<dbReference type="SUPFAM" id="SSF55729">
    <property type="entry name" value="Acyl-CoA N-acyltransferases (Nat)"/>
    <property type="match status" value="1"/>
</dbReference>
<evidence type="ECO:0000313" key="3">
    <source>
        <dbReference type="EMBL" id="KAF2704300.1"/>
    </source>
</evidence>
<proteinExistence type="predicted"/>